<evidence type="ECO:0000313" key="1">
    <source>
        <dbReference type="EMBL" id="MFK7640904.1"/>
    </source>
</evidence>
<dbReference type="EMBL" id="JBJGEB010000001">
    <property type="protein sequence ID" value="MFK7640904.1"/>
    <property type="molecule type" value="Genomic_DNA"/>
</dbReference>
<organism evidence="1 2">
    <name type="scientific">Neisseria oralis</name>
    <dbReference type="NCBI Taxonomy" id="1107316"/>
    <lineage>
        <taxon>Bacteria</taxon>
        <taxon>Pseudomonadati</taxon>
        <taxon>Pseudomonadota</taxon>
        <taxon>Betaproteobacteria</taxon>
        <taxon>Neisseriales</taxon>
        <taxon>Neisseriaceae</taxon>
        <taxon>Neisseria</taxon>
    </lineage>
</organism>
<dbReference type="RefSeq" id="WP_405385197.1">
    <property type="nucleotide sequence ID" value="NZ_JBJGEB010000001.1"/>
</dbReference>
<reference evidence="1 2" key="1">
    <citation type="submission" date="2024-11" db="EMBL/GenBank/DDBJ databases">
        <authorList>
            <person name="Mikucki A.G."/>
            <person name="Kahler C.M."/>
        </authorList>
    </citation>
    <scope>NUCLEOTIDE SEQUENCE [LARGE SCALE GENOMIC DNA]</scope>
    <source>
        <strain evidence="1 2">EXNM717</strain>
    </source>
</reference>
<accession>A0ABW8Q026</accession>
<protein>
    <submittedName>
        <fullName evidence="1">Uncharacterized protein</fullName>
    </submittedName>
</protein>
<evidence type="ECO:0000313" key="2">
    <source>
        <dbReference type="Proteomes" id="UP001621964"/>
    </source>
</evidence>
<gene>
    <name evidence="1" type="ORF">ACI43T_00080</name>
</gene>
<comment type="caution">
    <text evidence="1">The sequence shown here is derived from an EMBL/GenBank/DDBJ whole genome shotgun (WGS) entry which is preliminary data.</text>
</comment>
<name>A0ABW8Q026_9NEIS</name>
<dbReference type="Proteomes" id="UP001621964">
    <property type="component" value="Unassembled WGS sequence"/>
</dbReference>
<sequence length="60" mass="6845">MLSKQEASCIKAGSFFLSESRNKGRLKAWRRKKKTVGEVFLLNNNPINFSVNQKRDSKSA</sequence>
<proteinExistence type="predicted"/>
<keyword evidence="2" id="KW-1185">Reference proteome</keyword>